<dbReference type="GO" id="GO:0043137">
    <property type="term" value="P:DNA replication, removal of RNA primer"/>
    <property type="evidence" value="ECO:0007669"/>
    <property type="project" value="TreeGrafter"/>
</dbReference>
<evidence type="ECO:0000256" key="6">
    <source>
        <dbReference type="ARBA" id="ARBA00022723"/>
    </source>
</evidence>
<keyword evidence="6" id="KW-0479">Metal-binding</keyword>
<dbReference type="FunFam" id="3.40.970.10:FF:000001">
    <property type="entry name" value="Ribonuclease H1"/>
    <property type="match status" value="1"/>
</dbReference>
<dbReference type="InterPro" id="IPR050092">
    <property type="entry name" value="RNase_H"/>
</dbReference>
<evidence type="ECO:0000256" key="4">
    <source>
        <dbReference type="ARBA" id="ARBA00012180"/>
    </source>
</evidence>
<dbReference type="Gene3D" id="3.40.970.10">
    <property type="entry name" value="Ribonuclease H1, N-terminal domain"/>
    <property type="match status" value="1"/>
</dbReference>
<dbReference type="Gene3D" id="3.30.420.10">
    <property type="entry name" value="Ribonuclease H-like superfamily/Ribonuclease H"/>
    <property type="match status" value="1"/>
</dbReference>
<protein>
    <recommendedName>
        <fullName evidence="4">ribonuclease H</fullName>
        <ecNumber evidence="4">3.1.26.4</ecNumber>
    </recommendedName>
</protein>
<proteinExistence type="inferred from homology"/>
<evidence type="ECO:0000256" key="5">
    <source>
        <dbReference type="ARBA" id="ARBA00022722"/>
    </source>
</evidence>
<evidence type="ECO:0000259" key="10">
    <source>
        <dbReference type="PROSITE" id="PS50879"/>
    </source>
</evidence>
<sequence>MKYYSVKKGKKVGIYKTWEECQAQILNFKGAIYKSFATWEEAEAWLHDKPKNVLKQKSETLIIDMNHAIAYSDGSFLKSNKTYSYGAVVLWNTREFHFSKRFDDSQETSMWNVSGELEGAKRAMLFAFANNIKNLTLYHDYEGIAKWAKGEWSAKNTEALEYISFCSKIKEKVNLKFIWVKGHSGDKYNDLADRLAAEADFQEMNKEV</sequence>
<dbReference type="PROSITE" id="PS50879">
    <property type="entry name" value="RNASE_H_1"/>
    <property type="match status" value="1"/>
</dbReference>
<evidence type="ECO:0000313" key="11">
    <source>
        <dbReference type="EMBL" id="PPE06195.1"/>
    </source>
</evidence>
<dbReference type="EC" id="3.1.26.4" evidence="4"/>
<dbReference type="SUPFAM" id="SSF55658">
    <property type="entry name" value="L9 N-domain-like"/>
    <property type="match status" value="1"/>
</dbReference>
<dbReference type="SUPFAM" id="SSF53098">
    <property type="entry name" value="Ribonuclease H-like"/>
    <property type="match status" value="1"/>
</dbReference>
<evidence type="ECO:0000256" key="8">
    <source>
        <dbReference type="ARBA" id="ARBA00022801"/>
    </source>
</evidence>
<dbReference type="InterPro" id="IPR037056">
    <property type="entry name" value="RNase_H1_N_sf"/>
</dbReference>
<keyword evidence="5" id="KW-0540">Nuclease</keyword>
<dbReference type="RefSeq" id="WP_104208041.1">
    <property type="nucleotide sequence ID" value="NZ_PHNF01000002.1"/>
</dbReference>
<keyword evidence="8" id="KW-0378">Hydrolase</keyword>
<dbReference type="Proteomes" id="UP000239785">
    <property type="component" value="Unassembled WGS sequence"/>
</dbReference>
<comment type="catalytic activity">
    <reaction evidence="1">
        <text>Endonucleolytic cleavage to 5'-phosphomonoester.</text>
        <dbReference type="EC" id="3.1.26.4"/>
    </reaction>
</comment>
<comment type="similarity">
    <text evidence="3">Belongs to the RNase H family.</text>
</comment>
<dbReference type="PANTHER" id="PTHR10642:SF26">
    <property type="entry name" value="RIBONUCLEASE H1"/>
    <property type="match status" value="1"/>
</dbReference>
<dbReference type="OrthoDB" id="9811552at2"/>
<dbReference type="GO" id="GO:0003676">
    <property type="term" value="F:nucleic acid binding"/>
    <property type="evidence" value="ECO:0007669"/>
    <property type="project" value="InterPro"/>
</dbReference>
<dbReference type="Pfam" id="PF00075">
    <property type="entry name" value="RNase_H"/>
    <property type="match status" value="1"/>
</dbReference>
<feature type="domain" description="RNase H type-1" evidence="10">
    <location>
        <begin position="64"/>
        <end position="201"/>
    </location>
</feature>
<dbReference type="InterPro" id="IPR002156">
    <property type="entry name" value="RNaseH_domain"/>
</dbReference>
<reference evidence="11 12" key="1">
    <citation type="submission" date="2017-11" db="EMBL/GenBank/DDBJ databases">
        <title>Genome sequence of Mesoplasma corruscae ELCA-2 (ATCC 49579).</title>
        <authorList>
            <person name="Lo W.-S."/>
            <person name="Kuo C.-H."/>
        </authorList>
    </citation>
    <scope>NUCLEOTIDE SEQUENCE [LARGE SCALE GENOMIC DNA]</scope>
    <source>
        <strain evidence="11 12">ELCA-2</strain>
    </source>
</reference>
<dbReference type="PANTHER" id="PTHR10642">
    <property type="entry name" value="RIBONUCLEASE H1"/>
    <property type="match status" value="1"/>
</dbReference>
<comment type="caution">
    <text evidence="11">The sequence shown here is derived from an EMBL/GenBank/DDBJ whole genome shotgun (WGS) entry which is preliminary data.</text>
</comment>
<evidence type="ECO:0000256" key="7">
    <source>
        <dbReference type="ARBA" id="ARBA00022759"/>
    </source>
</evidence>
<dbReference type="Pfam" id="PF01693">
    <property type="entry name" value="Cauli_VI"/>
    <property type="match status" value="1"/>
</dbReference>
<evidence type="ECO:0000256" key="2">
    <source>
        <dbReference type="ARBA" id="ARBA00001946"/>
    </source>
</evidence>
<evidence type="ECO:0000256" key="9">
    <source>
        <dbReference type="ARBA" id="ARBA00022842"/>
    </source>
</evidence>
<comment type="cofactor">
    <cofactor evidence="2">
        <name>Mg(2+)</name>
        <dbReference type="ChEBI" id="CHEBI:18420"/>
    </cofactor>
</comment>
<dbReference type="GO" id="GO:0046872">
    <property type="term" value="F:metal ion binding"/>
    <property type="evidence" value="ECO:0007669"/>
    <property type="project" value="UniProtKB-KW"/>
</dbReference>
<dbReference type="InterPro" id="IPR012337">
    <property type="entry name" value="RNaseH-like_sf"/>
</dbReference>
<keyword evidence="12" id="KW-1185">Reference proteome</keyword>
<dbReference type="InterPro" id="IPR036397">
    <property type="entry name" value="RNaseH_sf"/>
</dbReference>
<evidence type="ECO:0000313" key="12">
    <source>
        <dbReference type="Proteomes" id="UP000239785"/>
    </source>
</evidence>
<organism evidence="11 12">
    <name type="scientific">Mesoplasma corruscae</name>
    <dbReference type="NCBI Taxonomy" id="216874"/>
    <lineage>
        <taxon>Bacteria</taxon>
        <taxon>Bacillati</taxon>
        <taxon>Mycoplasmatota</taxon>
        <taxon>Mollicutes</taxon>
        <taxon>Entomoplasmatales</taxon>
        <taxon>Entomoplasmataceae</taxon>
        <taxon>Mesoplasma</taxon>
    </lineage>
</organism>
<dbReference type="EMBL" id="PHNF01000002">
    <property type="protein sequence ID" value="PPE06195.1"/>
    <property type="molecule type" value="Genomic_DNA"/>
</dbReference>
<keyword evidence="7" id="KW-0255">Endonuclease</keyword>
<dbReference type="InterPro" id="IPR011320">
    <property type="entry name" value="RNase_H1_N"/>
</dbReference>
<dbReference type="CDD" id="cd09277">
    <property type="entry name" value="RNase_HI_bacteria_like"/>
    <property type="match status" value="1"/>
</dbReference>
<dbReference type="AlphaFoldDB" id="A0A2S5RGD6"/>
<evidence type="ECO:0000256" key="1">
    <source>
        <dbReference type="ARBA" id="ARBA00000077"/>
    </source>
</evidence>
<evidence type="ECO:0000256" key="3">
    <source>
        <dbReference type="ARBA" id="ARBA00005300"/>
    </source>
</evidence>
<dbReference type="InterPro" id="IPR009027">
    <property type="entry name" value="Ribosomal_bL9/RNase_H1_N"/>
</dbReference>
<accession>A0A2S5RGD6</accession>
<gene>
    <name evidence="11" type="primary">rnhA</name>
    <name evidence="11" type="ORF">MCORR_v1c04990</name>
</gene>
<dbReference type="GO" id="GO:0004523">
    <property type="term" value="F:RNA-DNA hybrid ribonuclease activity"/>
    <property type="evidence" value="ECO:0007669"/>
    <property type="project" value="UniProtKB-EC"/>
</dbReference>
<name>A0A2S5RGD6_9MOLU</name>
<keyword evidence="9" id="KW-0460">Magnesium</keyword>